<gene>
    <name evidence="1" type="ORF">OVA965_LOCUS864</name>
    <name evidence="3" type="ORF">SRO942_LOCUS21341</name>
    <name evidence="2" type="ORF">TMI583_LOCUS865</name>
</gene>
<dbReference type="EMBL" id="CAJNOK010000138">
    <property type="protein sequence ID" value="CAF0731874.1"/>
    <property type="molecule type" value="Genomic_DNA"/>
</dbReference>
<dbReference type="EMBL" id="CAJOBC010006988">
    <property type="protein sequence ID" value="CAF3917699.1"/>
    <property type="molecule type" value="Genomic_DNA"/>
</dbReference>
<sequence length="226" mass="26040">MFRTPPINAPIQRALKACLEDPGVRWILAYKIDHSSEEGFKGLNISTYPNRVAPPLSHQVTGLLTWNSAALKLWTLHLFFPKVVAFALFKNNKVVQFCTFRLHKTAVENWFNHAHTPDCLTWKLSKEKHYLNNHMHKQDHFSLWFYIAVNTNMMVNGQTNCTDHRIFMFINGGEPDVCGQYYNITMTVKISAFIVFSPQSYPVSYHDLTFADYMAFFFMGDSGTAS</sequence>
<protein>
    <submittedName>
        <fullName evidence="2">Uncharacterized protein</fullName>
    </submittedName>
</protein>
<accession>A0A8S2GHL0</accession>
<dbReference type="AlphaFoldDB" id="A0A8S2GHL0"/>
<evidence type="ECO:0000313" key="4">
    <source>
        <dbReference type="Proteomes" id="UP000682733"/>
    </source>
</evidence>
<reference evidence="2" key="1">
    <citation type="submission" date="2021-02" db="EMBL/GenBank/DDBJ databases">
        <authorList>
            <person name="Nowell W R."/>
        </authorList>
    </citation>
    <scope>NUCLEOTIDE SEQUENCE</scope>
</reference>
<proteinExistence type="predicted"/>
<evidence type="ECO:0000313" key="3">
    <source>
        <dbReference type="EMBL" id="CAF3917699.1"/>
    </source>
</evidence>
<dbReference type="Proteomes" id="UP000682733">
    <property type="component" value="Unassembled WGS sequence"/>
</dbReference>
<dbReference type="Proteomes" id="UP000681722">
    <property type="component" value="Unassembled WGS sequence"/>
</dbReference>
<comment type="caution">
    <text evidence="2">The sequence shown here is derived from an EMBL/GenBank/DDBJ whole genome shotgun (WGS) entry which is preliminary data.</text>
</comment>
<dbReference type="EMBL" id="CAJOBA010000138">
    <property type="protein sequence ID" value="CAF3507557.1"/>
    <property type="molecule type" value="Genomic_DNA"/>
</dbReference>
<name>A0A8S2GHL0_9BILA</name>
<dbReference type="OrthoDB" id="9997091at2759"/>
<evidence type="ECO:0000313" key="1">
    <source>
        <dbReference type="EMBL" id="CAF0731874.1"/>
    </source>
</evidence>
<dbReference type="Proteomes" id="UP000677228">
    <property type="component" value="Unassembled WGS sequence"/>
</dbReference>
<organism evidence="2 4">
    <name type="scientific">Didymodactylos carnosus</name>
    <dbReference type="NCBI Taxonomy" id="1234261"/>
    <lineage>
        <taxon>Eukaryota</taxon>
        <taxon>Metazoa</taxon>
        <taxon>Spiralia</taxon>
        <taxon>Gnathifera</taxon>
        <taxon>Rotifera</taxon>
        <taxon>Eurotatoria</taxon>
        <taxon>Bdelloidea</taxon>
        <taxon>Philodinida</taxon>
        <taxon>Philodinidae</taxon>
        <taxon>Didymodactylos</taxon>
    </lineage>
</organism>
<evidence type="ECO:0000313" key="2">
    <source>
        <dbReference type="EMBL" id="CAF3507557.1"/>
    </source>
</evidence>